<dbReference type="Pfam" id="PF02113">
    <property type="entry name" value="Peptidase_S13"/>
    <property type="match status" value="1"/>
</dbReference>
<dbReference type="Gene3D" id="3.40.710.10">
    <property type="entry name" value="DD-peptidase/beta-lactamase superfamily"/>
    <property type="match status" value="1"/>
</dbReference>
<comment type="similarity">
    <text evidence="1">Belongs to the peptidase S13 family.</text>
</comment>
<keyword evidence="3" id="KW-0732">Signal</keyword>
<dbReference type="InterPro" id="IPR012338">
    <property type="entry name" value="Beta-lactam/transpept-like"/>
</dbReference>
<dbReference type="PRINTS" id="PR00922">
    <property type="entry name" value="DADACBPTASE3"/>
</dbReference>
<dbReference type="NCBIfam" id="TIGR00666">
    <property type="entry name" value="PBP4"/>
    <property type="match status" value="1"/>
</dbReference>
<evidence type="ECO:0000256" key="2">
    <source>
        <dbReference type="ARBA" id="ARBA00022801"/>
    </source>
</evidence>
<organism evidence="4">
    <name type="scientific">Candidatus Thiocaldithrix dubininis</name>
    <dbReference type="NCBI Taxonomy" id="3080823"/>
    <lineage>
        <taxon>Bacteria</taxon>
        <taxon>Pseudomonadati</taxon>
        <taxon>Pseudomonadota</taxon>
        <taxon>Gammaproteobacteria</taxon>
        <taxon>Thiotrichales</taxon>
        <taxon>Thiotrichaceae</taxon>
        <taxon>Candidatus Thiocaldithrix</taxon>
    </lineage>
</organism>
<gene>
    <name evidence="4" type="primary">dacB</name>
    <name evidence="4" type="ORF">QJT80_13735</name>
</gene>
<dbReference type="Proteomes" id="UP001300672">
    <property type="component" value="Chromosome"/>
</dbReference>
<proteinExistence type="inferred from homology"/>
<evidence type="ECO:0000313" key="4">
    <source>
        <dbReference type="EMBL" id="WGZ90531.1"/>
    </source>
</evidence>
<dbReference type="PANTHER" id="PTHR30023">
    <property type="entry name" value="D-ALANYL-D-ALANINE CARBOXYPEPTIDASE"/>
    <property type="match status" value="1"/>
</dbReference>
<keyword evidence="4" id="KW-0645">Protease</keyword>
<feature type="signal peptide" evidence="3">
    <location>
        <begin position="1"/>
        <end position="22"/>
    </location>
</feature>
<name>A0AA95H4A3_9GAMM</name>
<keyword evidence="2 4" id="KW-0378">Hydrolase</keyword>
<dbReference type="AlphaFoldDB" id="A0AA95H4A3"/>
<dbReference type="GO" id="GO:0009002">
    <property type="term" value="F:serine-type D-Ala-D-Ala carboxypeptidase activity"/>
    <property type="evidence" value="ECO:0007669"/>
    <property type="project" value="UniProtKB-EC"/>
</dbReference>
<dbReference type="GO" id="GO:0006508">
    <property type="term" value="P:proteolysis"/>
    <property type="evidence" value="ECO:0007669"/>
    <property type="project" value="InterPro"/>
</dbReference>
<reference evidence="4" key="1">
    <citation type="journal article" date="2023" name="Int. J. Mol. Sci.">
        <title>Metagenomics Revealed a New Genus 'Candidatus Thiocaldithrix dubininis' gen. nov., sp. nov. and a New Species 'Candidatus Thiothrix putei' sp. nov. in the Family Thiotrichaceae, Some Members of Which Have Traits of Both Na+- and H+-Motive Energetics.</title>
        <authorList>
            <person name="Ravin N.V."/>
            <person name="Muntyan M.S."/>
            <person name="Smolyakov D.D."/>
            <person name="Rudenko T.S."/>
            <person name="Beletsky A.V."/>
            <person name="Mardanov A.V."/>
            <person name="Grabovich M.Y."/>
        </authorList>
    </citation>
    <scope>NUCLEOTIDE SEQUENCE</scope>
    <source>
        <strain evidence="4">GKL-01</strain>
    </source>
</reference>
<dbReference type="GO" id="GO:0000270">
    <property type="term" value="P:peptidoglycan metabolic process"/>
    <property type="evidence" value="ECO:0007669"/>
    <property type="project" value="TreeGrafter"/>
</dbReference>
<reference evidence="4" key="2">
    <citation type="submission" date="2023-04" db="EMBL/GenBank/DDBJ databases">
        <authorList>
            <person name="Beletskiy A.V."/>
            <person name="Mardanov A.V."/>
            <person name="Ravin N.V."/>
        </authorList>
    </citation>
    <scope>NUCLEOTIDE SEQUENCE</scope>
    <source>
        <strain evidence="4">GKL-01</strain>
    </source>
</reference>
<dbReference type="EMBL" id="CP124755">
    <property type="protein sequence ID" value="WGZ90531.1"/>
    <property type="molecule type" value="Genomic_DNA"/>
</dbReference>
<feature type="chain" id="PRO_5041665864" evidence="3">
    <location>
        <begin position="23"/>
        <end position="495"/>
    </location>
</feature>
<dbReference type="EC" id="3.4.16.4" evidence="4"/>
<accession>A0AA95H4A3</accession>
<evidence type="ECO:0000256" key="3">
    <source>
        <dbReference type="SAM" id="SignalP"/>
    </source>
</evidence>
<evidence type="ECO:0000256" key="1">
    <source>
        <dbReference type="ARBA" id="ARBA00006096"/>
    </source>
</evidence>
<dbReference type="Gene3D" id="3.50.80.20">
    <property type="entry name" value="D-Ala-D-Ala carboxypeptidase C, peptidase S13"/>
    <property type="match status" value="1"/>
</dbReference>
<protein>
    <submittedName>
        <fullName evidence="4">D-alanyl-D-alanine carboxypeptidase/D-alanyl-D-alanine-endopeptidase</fullName>
        <ecNumber evidence="4">3.4.16.4</ecNumber>
    </submittedName>
</protein>
<dbReference type="KEGG" id="tdu:QJT80_13735"/>
<dbReference type="InterPro" id="IPR000667">
    <property type="entry name" value="Peptidase_S13"/>
</dbReference>
<dbReference type="SUPFAM" id="SSF56601">
    <property type="entry name" value="beta-lactamase/transpeptidase-like"/>
    <property type="match status" value="1"/>
</dbReference>
<sequence>MNHKFLLGLGLFSLSLIGIAHAQSGLRIPVGAPQPAELALVRAEQPIAGLPDNIQALIAETKAPTANLSVYVRDLSADKPLVVHNVSVPRNPASTMKLLTTWAGLKLLGPNWTWKTQVWIRGQVQDGILLGDLILKGYGDPFLTDESFWQLLHDLRLKGLREIHGNLVVDNSYFDLSNEPATNFDDEPTKIYNALPSALMFNFQGTRFLFEADDFNKRVNIISFPQNPRLNIENNVSYVSGGCQKIHYLPKFVITQNNAKVSGSYSSGCGKNFIMRLASASPEEHVFNAFRDVWQSQGGTLTGGLKTGVVQAGDVLVHTLESRTLGEQIRFINKYSNNVMARELLLSIGGKIGGEPATPSKGAQAVLQLLADEGINTTGLVIDNGAGLSRNERVSALQLGQLLETAWRDPYMPEFMASMPLLGEDGTLAHRFHRDDMKGRSHLKTGTLKDVTAIAGYMLTRSGKRMVIVIQHNGAEAPGSGRLIQDAILRWVFEQ</sequence>
<keyword evidence="4" id="KW-0121">Carboxypeptidase</keyword>
<dbReference type="PANTHER" id="PTHR30023:SF0">
    <property type="entry name" value="PENICILLIN-SENSITIVE CARBOXYPEPTIDASE A"/>
    <property type="match status" value="1"/>
</dbReference>